<evidence type="ECO:0000313" key="2">
    <source>
        <dbReference type="Proteomes" id="UP000006250"/>
    </source>
</evidence>
<reference evidence="1 2" key="1">
    <citation type="submission" date="2010-08" db="EMBL/GenBank/DDBJ databases">
        <title>The draft genome of Desulfovibrio fructosovorans JJ.</title>
        <authorList>
            <consortium name="US DOE Joint Genome Institute (JGI-PGF)"/>
            <person name="Lucas S."/>
            <person name="Copeland A."/>
            <person name="Lapidus A."/>
            <person name="Cheng J.-F."/>
            <person name="Bruce D."/>
            <person name="Goodwin L."/>
            <person name="Pitluck S."/>
            <person name="Land M.L."/>
            <person name="Hauser L."/>
            <person name="Chang Y.-J."/>
            <person name="Jeffries C."/>
            <person name="Wall J.D."/>
            <person name="Stahl D.A."/>
            <person name="Arkin A.P."/>
            <person name="Dehal P."/>
            <person name="Stolyar S.M."/>
            <person name="Hazen T.C."/>
            <person name="Woyke T.J."/>
        </authorList>
    </citation>
    <scope>NUCLEOTIDE SEQUENCE [LARGE SCALE GENOMIC DNA]</scope>
    <source>
        <strain evidence="1 2">JJ</strain>
    </source>
</reference>
<dbReference type="Proteomes" id="UP000006250">
    <property type="component" value="Unassembled WGS sequence"/>
</dbReference>
<evidence type="ECO:0000313" key="1">
    <source>
        <dbReference type="EMBL" id="EFL49971.1"/>
    </source>
</evidence>
<proteinExistence type="predicted"/>
<keyword evidence="2" id="KW-1185">Reference proteome</keyword>
<sequence length="207" mass="23511">MGLLAASGGFTRYRIVGDVKDDILREAPDRLKKYAFVDIDGTADERSFGWVAFEDYLDTEWRTAPPEKGHYLAFSLRLDTRRVSPAVLKKHLRLALDQEKEHNQAAGKNFVSKDRKKEIAERVKLHLMSRSLPIPAVFEAIWNTMDHVIWLCTTNGKVQTLFEDLFTMTFELHLEPQTPAFLAERILGVERGLAIEHVEPSAFGGNG</sequence>
<dbReference type="STRING" id="596151.DesfrDRAFT_3253"/>
<dbReference type="OrthoDB" id="9793997at2"/>
<dbReference type="EMBL" id="AECZ01000028">
    <property type="protein sequence ID" value="EFL49971.1"/>
    <property type="molecule type" value="Genomic_DNA"/>
</dbReference>
<evidence type="ECO:0008006" key="3">
    <source>
        <dbReference type="Google" id="ProtNLM"/>
    </source>
</evidence>
<dbReference type="eggNOG" id="COG2974">
    <property type="taxonomic scope" value="Bacteria"/>
</dbReference>
<organism evidence="1 2">
    <name type="scientific">Solidesulfovibrio fructosivorans JJ]</name>
    <dbReference type="NCBI Taxonomy" id="596151"/>
    <lineage>
        <taxon>Bacteria</taxon>
        <taxon>Pseudomonadati</taxon>
        <taxon>Thermodesulfobacteriota</taxon>
        <taxon>Desulfovibrionia</taxon>
        <taxon>Desulfovibrionales</taxon>
        <taxon>Desulfovibrionaceae</taxon>
        <taxon>Solidesulfovibrio</taxon>
    </lineage>
</organism>
<dbReference type="AlphaFoldDB" id="E1K053"/>
<accession>E1K053</accession>
<comment type="caution">
    <text evidence="1">The sequence shown here is derived from an EMBL/GenBank/DDBJ whole genome shotgun (WGS) entry which is preliminary data.</text>
</comment>
<dbReference type="RefSeq" id="WP_005995656.1">
    <property type="nucleotide sequence ID" value="NZ_AECZ01000028.1"/>
</dbReference>
<gene>
    <name evidence="1" type="ORF">DesfrDRAFT_3253</name>
</gene>
<name>E1K053_SOLFR</name>
<protein>
    <recommendedName>
        <fullName evidence="3">Recombination-associated protein RdgC</fullName>
    </recommendedName>
</protein>